<evidence type="ECO:0000313" key="1">
    <source>
        <dbReference type="EMBL" id="KAK5818802.1"/>
    </source>
</evidence>
<gene>
    <name evidence="1" type="ORF">PVK06_023747</name>
</gene>
<reference evidence="1 2" key="1">
    <citation type="submission" date="2023-03" db="EMBL/GenBank/DDBJ databases">
        <title>WGS of Gossypium arboreum.</title>
        <authorList>
            <person name="Yu D."/>
        </authorList>
    </citation>
    <scope>NUCLEOTIDE SEQUENCE [LARGE SCALE GENOMIC DNA]</scope>
    <source>
        <tissue evidence="1">Leaf</tissue>
    </source>
</reference>
<keyword evidence="2" id="KW-1185">Reference proteome</keyword>
<dbReference type="EMBL" id="JARKNE010000007">
    <property type="protein sequence ID" value="KAK5818802.1"/>
    <property type="molecule type" value="Genomic_DNA"/>
</dbReference>
<accession>A0ABR0PCC0</accession>
<organism evidence="1 2">
    <name type="scientific">Gossypium arboreum</name>
    <name type="common">Tree cotton</name>
    <name type="synonym">Gossypium nanking</name>
    <dbReference type="NCBI Taxonomy" id="29729"/>
    <lineage>
        <taxon>Eukaryota</taxon>
        <taxon>Viridiplantae</taxon>
        <taxon>Streptophyta</taxon>
        <taxon>Embryophyta</taxon>
        <taxon>Tracheophyta</taxon>
        <taxon>Spermatophyta</taxon>
        <taxon>Magnoliopsida</taxon>
        <taxon>eudicotyledons</taxon>
        <taxon>Gunneridae</taxon>
        <taxon>Pentapetalae</taxon>
        <taxon>rosids</taxon>
        <taxon>malvids</taxon>
        <taxon>Malvales</taxon>
        <taxon>Malvaceae</taxon>
        <taxon>Malvoideae</taxon>
        <taxon>Gossypium</taxon>
    </lineage>
</organism>
<protein>
    <submittedName>
        <fullName evidence="1">Uncharacterized protein</fullName>
    </submittedName>
</protein>
<comment type="caution">
    <text evidence="1">The sequence shown here is derived from an EMBL/GenBank/DDBJ whole genome shotgun (WGS) entry which is preliminary data.</text>
</comment>
<sequence>MDFWFLQILGSCIVLGDKLGGILDRLNLSLDRCFENISIQTDNLEAIHAVQNETPREPKSALIRRVHQLLGKVRLRDKKEGIRLLKGPDWRV</sequence>
<name>A0ABR0PCC0_GOSAR</name>
<proteinExistence type="predicted"/>
<evidence type="ECO:0000313" key="2">
    <source>
        <dbReference type="Proteomes" id="UP001358586"/>
    </source>
</evidence>
<dbReference type="Proteomes" id="UP001358586">
    <property type="component" value="Chromosome 7"/>
</dbReference>